<gene>
    <name evidence="6" type="primary">CH037</name>
    <name evidence="6" type="ORF">E2C01_010227</name>
</gene>
<dbReference type="EMBL" id="VSRR010000583">
    <property type="protein sequence ID" value="MPC17373.1"/>
    <property type="molecule type" value="Genomic_DNA"/>
</dbReference>
<evidence type="ECO:0000256" key="3">
    <source>
        <dbReference type="ARBA" id="ARBA00022490"/>
    </source>
</evidence>
<comment type="subcellular location">
    <subcellularLocation>
        <location evidence="2">Cytoplasm</location>
    </subcellularLocation>
    <subcellularLocation>
        <location evidence="1">Photoreceptor inner segment</location>
    </subcellularLocation>
</comment>
<keyword evidence="7" id="KW-1185">Reference proteome</keyword>
<proteinExistence type="predicted"/>
<organism evidence="6 7">
    <name type="scientific">Portunus trituberculatus</name>
    <name type="common">Swimming crab</name>
    <name type="synonym">Neptunus trituberculatus</name>
    <dbReference type="NCBI Taxonomy" id="210409"/>
    <lineage>
        <taxon>Eukaryota</taxon>
        <taxon>Metazoa</taxon>
        <taxon>Ecdysozoa</taxon>
        <taxon>Arthropoda</taxon>
        <taxon>Crustacea</taxon>
        <taxon>Multicrustacea</taxon>
        <taxon>Malacostraca</taxon>
        <taxon>Eumalacostraca</taxon>
        <taxon>Eucarida</taxon>
        <taxon>Decapoda</taxon>
        <taxon>Pleocyemata</taxon>
        <taxon>Brachyura</taxon>
        <taxon>Eubrachyura</taxon>
        <taxon>Portunoidea</taxon>
        <taxon>Portunidae</taxon>
        <taxon>Portuninae</taxon>
        <taxon>Portunus</taxon>
    </lineage>
</organism>
<dbReference type="PANTHER" id="PTHR33958">
    <property type="entry name" value="PROTEIN C8ORF37"/>
    <property type="match status" value="1"/>
</dbReference>
<dbReference type="PANTHER" id="PTHR33958:SF1">
    <property type="entry name" value="CILIA- AND FLAGELLA-ASSOCIATED PROTEIN 418"/>
    <property type="match status" value="1"/>
</dbReference>
<evidence type="ECO:0000313" key="7">
    <source>
        <dbReference type="Proteomes" id="UP000324222"/>
    </source>
</evidence>
<comment type="function">
    <text evidence="4">May be involved in photoreceptor outer segment disk morphogenesis.</text>
</comment>
<dbReference type="Pfam" id="PF14996">
    <property type="entry name" value="RMP"/>
    <property type="match status" value="1"/>
</dbReference>
<evidence type="ECO:0000256" key="4">
    <source>
        <dbReference type="ARBA" id="ARBA00024819"/>
    </source>
</evidence>
<dbReference type="AlphaFoldDB" id="A0A5B7D822"/>
<dbReference type="Proteomes" id="UP000324222">
    <property type="component" value="Unassembled WGS sequence"/>
</dbReference>
<keyword evidence="3" id="KW-0963">Cytoplasm</keyword>
<accession>A0A5B7D822</accession>
<protein>
    <recommendedName>
        <fullName evidence="5">Cilia- and flagella-associated protein 418</fullName>
    </recommendedName>
</protein>
<dbReference type="GO" id="GO:0001917">
    <property type="term" value="C:photoreceptor inner segment"/>
    <property type="evidence" value="ECO:0007669"/>
    <property type="project" value="UniProtKB-SubCell"/>
</dbReference>
<dbReference type="GO" id="GO:0005829">
    <property type="term" value="C:cytosol"/>
    <property type="evidence" value="ECO:0007669"/>
    <property type="project" value="TreeGrafter"/>
</dbReference>
<dbReference type="InterPro" id="IPR029239">
    <property type="entry name" value="CFAP418"/>
</dbReference>
<name>A0A5B7D822_PORTR</name>
<evidence type="ECO:0000256" key="1">
    <source>
        <dbReference type="ARBA" id="ARBA00004437"/>
    </source>
</evidence>
<dbReference type="OrthoDB" id="259905at2759"/>
<reference evidence="6 7" key="1">
    <citation type="submission" date="2019-05" db="EMBL/GenBank/DDBJ databases">
        <title>Another draft genome of Portunus trituberculatus and its Hox gene families provides insights of decapod evolution.</title>
        <authorList>
            <person name="Jeong J.-H."/>
            <person name="Song I."/>
            <person name="Kim S."/>
            <person name="Choi T."/>
            <person name="Kim D."/>
            <person name="Ryu S."/>
            <person name="Kim W."/>
        </authorList>
    </citation>
    <scope>NUCLEOTIDE SEQUENCE [LARGE SCALE GENOMIC DNA]</scope>
    <source>
        <tissue evidence="6">Muscle</tissue>
    </source>
</reference>
<evidence type="ECO:0000313" key="6">
    <source>
        <dbReference type="EMBL" id="MPC17373.1"/>
    </source>
</evidence>
<evidence type="ECO:0000256" key="5">
    <source>
        <dbReference type="ARBA" id="ARBA00026215"/>
    </source>
</evidence>
<comment type="caution">
    <text evidence="6">The sequence shown here is derived from an EMBL/GenBank/DDBJ whole genome shotgun (WGS) entry which is preliminary data.</text>
</comment>
<sequence length="110" mass="12538">MHHTFPETELSICCIRACDRLRCLKCDMTVVTMDGFCWSSTIDYFFLRNNYPDLARLCARLEPQRVARAYACQCQHLSLTEPSSLAHLDGLKWVCGGHSPNSMADNHLKT</sequence>
<evidence type="ECO:0000256" key="2">
    <source>
        <dbReference type="ARBA" id="ARBA00004496"/>
    </source>
</evidence>